<evidence type="ECO:0000313" key="3">
    <source>
        <dbReference type="Proteomes" id="UP000737018"/>
    </source>
</evidence>
<dbReference type="AlphaFoldDB" id="A0A8J4QPG3"/>
<keyword evidence="1" id="KW-0732">Signal</keyword>
<dbReference type="Proteomes" id="UP000737018">
    <property type="component" value="Unassembled WGS sequence"/>
</dbReference>
<organism evidence="2 3">
    <name type="scientific">Castanea mollissima</name>
    <name type="common">Chinese chestnut</name>
    <dbReference type="NCBI Taxonomy" id="60419"/>
    <lineage>
        <taxon>Eukaryota</taxon>
        <taxon>Viridiplantae</taxon>
        <taxon>Streptophyta</taxon>
        <taxon>Embryophyta</taxon>
        <taxon>Tracheophyta</taxon>
        <taxon>Spermatophyta</taxon>
        <taxon>Magnoliopsida</taxon>
        <taxon>eudicotyledons</taxon>
        <taxon>Gunneridae</taxon>
        <taxon>Pentapetalae</taxon>
        <taxon>rosids</taxon>
        <taxon>fabids</taxon>
        <taxon>Fagales</taxon>
        <taxon>Fagaceae</taxon>
        <taxon>Castanea</taxon>
    </lineage>
</organism>
<proteinExistence type="predicted"/>
<dbReference type="EMBL" id="JRKL02005596">
    <property type="protein sequence ID" value="KAF3950224.1"/>
    <property type="molecule type" value="Genomic_DNA"/>
</dbReference>
<comment type="caution">
    <text evidence="2">The sequence shown here is derived from an EMBL/GenBank/DDBJ whole genome shotgun (WGS) entry which is preliminary data.</text>
</comment>
<reference evidence="2" key="1">
    <citation type="submission" date="2020-03" db="EMBL/GenBank/DDBJ databases">
        <title>Castanea mollissima Vanexum genome sequencing.</title>
        <authorList>
            <person name="Staton M."/>
        </authorList>
    </citation>
    <scope>NUCLEOTIDE SEQUENCE</scope>
    <source>
        <tissue evidence="2">Leaf</tissue>
    </source>
</reference>
<keyword evidence="3" id="KW-1185">Reference proteome</keyword>
<name>A0A8J4QPG3_9ROSI</name>
<dbReference type="PANTHER" id="PTHR34677">
    <property type="match status" value="1"/>
</dbReference>
<sequence>MGLHKLPLVVLLFLVFSLLSFIALCDDSELTVKFLKTPHAFSNLNSTVFVFKVHVGGNRACTNCNLGCKLDDGFVRINASQCENGTIFSYKWTVDTVPPTANITASTPFTNASTVSINISFSETCTGGGGFVCSSVSNCSNFCTDSAGNKFERNKYSNFTLHFDRRSIT</sequence>
<accession>A0A8J4QPG3</accession>
<dbReference type="PANTHER" id="PTHR34677:SF1">
    <property type="entry name" value="TRANSMEMBRANE PROTEIN"/>
    <property type="match status" value="1"/>
</dbReference>
<evidence type="ECO:0000256" key="1">
    <source>
        <dbReference type="SAM" id="SignalP"/>
    </source>
</evidence>
<evidence type="ECO:0000313" key="2">
    <source>
        <dbReference type="EMBL" id="KAF3950224.1"/>
    </source>
</evidence>
<feature type="signal peptide" evidence="1">
    <location>
        <begin position="1"/>
        <end position="25"/>
    </location>
</feature>
<gene>
    <name evidence="2" type="ORF">CMV_023990</name>
</gene>
<protein>
    <submittedName>
        <fullName evidence="2">Uncharacterized protein</fullName>
    </submittedName>
</protein>
<feature type="chain" id="PRO_5035162490" evidence="1">
    <location>
        <begin position="26"/>
        <end position="169"/>
    </location>
</feature>
<dbReference type="OrthoDB" id="1724135at2759"/>